<dbReference type="EC" id="3.5.1.88" evidence="2"/>
<evidence type="ECO:0000313" key="3">
    <source>
        <dbReference type="EMBL" id="HIU37694.1"/>
    </source>
</evidence>
<comment type="cofactor">
    <cofactor evidence="2">
        <name>Fe(2+)</name>
        <dbReference type="ChEBI" id="CHEBI:29033"/>
    </cofactor>
    <text evidence="2">Binds 1 Fe(2+) ion.</text>
</comment>
<dbReference type="GO" id="GO:0006412">
    <property type="term" value="P:translation"/>
    <property type="evidence" value="ECO:0007669"/>
    <property type="project" value="UniProtKB-UniRule"/>
</dbReference>
<dbReference type="SUPFAM" id="SSF56420">
    <property type="entry name" value="Peptide deformylase"/>
    <property type="match status" value="1"/>
</dbReference>
<comment type="catalytic activity">
    <reaction evidence="2">
        <text>N-terminal N-formyl-L-methionyl-[peptide] + H2O = N-terminal L-methionyl-[peptide] + formate</text>
        <dbReference type="Rhea" id="RHEA:24420"/>
        <dbReference type="Rhea" id="RHEA-COMP:10639"/>
        <dbReference type="Rhea" id="RHEA-COMP:10640"/>
        <dbReference type="ChEBI" id="CHEBI:15377"/>
        <dbReference type="ChEBI" id="CHEBI:15740"/>
        <dbReference type="ChEBI" id="CHEBI:49298"/>
        <dbReference type="ChEBI" id="CHEBI:64731"/>
        <dbReference type="EC" id="3.5.1.88"/>
    </reaction>
</comment>
<dbReference type="NCBIfam" id="NF001159">
    <property type="entry name" value="PRK00150.1-3"/>
    <property type="match status" value="1"/>
</dbReference>
<dbReference type="PIRSF" id="PIRSF004749">
    <property type="entry name" value="Pep_def"/>
    <property type="match status" value="1"/>
</dbReference>
<feature type="binding site" evidence="2">
    <location>
        <position position="138"/>
    </location>
    <ligand>
        <name>Fe cation</name>
        <dbReference type="ChEBI" id="CHEBI:24875"/>
    </ligand>
</feature>
<dbReference type="PANTHER" id="PTHR10458">
    <property type="entry name" value="PEPTIDE DEFORMYLASE"/>
    <property type="match status" value="1"/>
</dbReference>
<comment type="similarity">
    <text evidence="1 2">Belongs to the polypeptide deformylase family.</text>
</comment>
<dbReference type="PRINTS" id="PR01576">
    <property type="entry name" value="PDEFORMYLASE"/>
</dbReference>
<protein>
    <recommendedName>
        <fullName evidence="2">Peptide deformylase</fullName>
        <shortName evidence="2">PDF</shortName>
        <ecNumber evidence="2">3.5.1.88</ecNumber>
    </recommendedName>
    <alternativeName>
        <fullName evidence="2">Polypeptide deformylase</fullName>
    </alternativeName>
</protein>
<organism evidence="3 4">
    <name type="scientific">Candidatus Aphodousia faecigallinarum</name>
    <dbReference type="NCBI Taxonomy" id="2840677"/>
    <lineage>
        <taxon>Bacteria</taxon>
        <taxon>Pseudomonadati</taxon>
        <taxon>Pseudomonadota</taxon>
        <taxon>Betaproteobacteria</taxon>
        <taxon>Burkholderiales</taxon>
        <taxon>Sutterellaceae</taxon>
        <taxon>Sutterellaceae incertae sedis</taxon>
        <taxon>Candidatus Aphodousia</taxon>
    </lineage>
</organism>
<sequence>MAILPIVQFPNPILAMKCQTVTEITDNIRQLAADMAETMYKAPGVGLAAPQVGDPIRMVVIDVSEEKNHLLTLINPVITERSSEEETGEEGCLSLPGVWEKVTRNTAITVEYMDLDGLQQSLQADGLLAICIQHELDHLDGTVFIDHLSRLKYDRACAKLKKRRQQEKREKTH</sequence>
<comment type="function">
    <text evidence="2">Removes the formyl group from the N-terminal Met of newly synthesized proteins. Requires at least a dipeptide for an efficient rate of reaction. N-terminal L-methionine is a prerequisite for activity but the enzyme has broad specificity at other positions.</text>
</comment>
<dbReference type="GO" id="GO:0042586">
    <property type="term" value="F:peptide deformylase activity"/>
    <property type="evidence" value="ECO:0007669"/>
    <property type="project" value="UniProtKB-UniRule"/>
</dbReference>
<proteinExistence type="inferred from homology"/>
<keyword evidence="2" id="KW-0648">Protein biosynthesis</keyword>
<dbReference type="GO" id="GO:0046872">
    <property type="term" value="F:metal ion binding"/>
    <property type="evidence" value="ECO:0007669"/>
    <property type="project" value="UniProtKB-KW"/>
</dbReference>
<keyword evidence="2 3" id="KW-0378">Hydrolase</keyword>
<dbReference type="InterPro" id="IPR023635">
    <property type="entry name" value="Peptide_deformylase"/>
</dbReference>
<accession>A0A9D1IKW4</accession>
<dbReference type="InterPro" id="IPR036821">
    <property type="entry name" value="Peptide_deformylase_sf"/>
</dbReference>
<reference evidence="3" key="2">
    <citation type="journal article" date="2021" name="PeerJ">
        <title>Extensive microbial diversity within the chicken gut microbiome revealed by metagenomics and culture.</title>
        <authorList>
            <person name="Gilroy R."/>
            <person name="Ravi A."/>
            <person name="Getino M."/>
            <person name="Pursley I."/>
            <person name="Horton D.L."/>
            <person name="Alikhan N.F."/>
            <person name="Baker D."/>
            <person name="Gharbi K."/>
            <person name="Hall N."/>
            <person name="Watson M."/>
            <person name="Adriaenssens E.M."/>
            <person name="Foster-Nyarko E."/>
            <person name="Jarju S."/>
            <person name="Secka A."/>
            <person name="Antonio M."/>
            <person name="Oren A."/>
            <person name="Chaudhuri R.R."/>
            <person name="La Ragione R."/>
            <person name="Hildebrand F."/>
            <person name="Pallen M.J."/>
        </authorList>
    </citation>
    <scope>NUCLEOTIDE SEQUENCE</scope>
    <source>
        <strain evidence="3">7463</strain>
    </source>
</reference>
<feature type="binding site" evidence="2">
    <location>
        <position position="92"/>
    </location>
    <ligand>
        <name>Fe cation</name>
        <dbReference type="ChEBI" id="CHEBI:24875"/>
    </ligand>
</feature>
<dbReference type="PANTHER" id="PTHR10458:SF22">
    <property type="entry name" value="PEPTIDE DEFORMYLASE"/>
    <property type="match status" value="1"/>
</dbReference>
<evidence type="ECO:0000313" key="4">
    <source>
        <dbReference type="Proteomes" id="UP000824083"/>
    </source>
</evidence>
<evidence type="ECO:0000256" key="2">
    <source>
        <dbReference type="HAMAP-Rule" id="MF_00163"/>
    </source>
</evidence>
<name>A0A9D1IKW4_9BURK</name>
<keyword evidence="2" id="KW-0479">Metal-binding</keyword>
<comment type="caution">
    <text evidence="3">The sequence shown here is derived from an EMBL/GenBank/DDBJ whole genome shotgun (WGS) entry which is preliminary data.</text>
</comment>
<feature type="active site" evidence="2">
    <location>
        <position position="135"/>
    </location>
</feature>
<dbReference type="HAMAP" id="MF_00163">
    <property type="entry name" value="Pep_deformylase"/>
    <property type="match status" value="1"/>
</dbReference>
<dbReference type="EMBL" id="DVMY01000085">
    <property type="protein sequence ID" value="HIU37694.1"/>
    <property type="molecule type" value="Genomic_DNA"/>
</dbReference>
<keyword evidence="2" id="KW-0408">Iron</keyword>
<dbReference type="CDD" id="cd00487">
    <property type="entry name" value="Pep_deformylase"/>
    <property type="match status" value="1"/>
</dbReference>
<evidence type="ECO:0000256" key="1">
    <source>
        <dbReference type="ARBA" id="ARBA00010759"/>
    </source>
</evidence>
<dbReference type="NCBIfam" id="TIGR00079">
    <property type="entry name" value="pept_deformyl"/>
    <property type="match status" value="1"/>
</dbReference>
<dbReference type="Pfam" id="PF01327">
    <property type="entry name" value="Pep_deformylase"/>
    <property type="match status" value="1"/>
</dbReference>
<dbReference type="Proteomes" id="UP000824083">
    <property type="component" value="Unassembled WGS sequence"/>
</dbReference>
<gene>
    <name evidence="2" type="primary">def</name>
    <name evidence="3" type="ORF">IAC56_05415</name>
</gene>
<dbReference type="Gene3D" id="3.90.45.10">
    <property type="entry name" value="Peptide deformylase"/>
    <property type="match status" value="1"/>
</dbReference>
<reference evidence="3" key="1">
    <citation type="submission" date="2020-10" db="EMBL/GenBank/DDBJ databases">
        <authorList>
            <person name="Gilroy R."/>
        </authorList>
    </citation>
    <scope>NUCLEOTIDE SEQUENCE</scope>
    <source>
        <strain evidence="3">7463</strain>
    </source>
</reference>
<feature type="binding site" evidence="2">
    <location>
        <position position="134"/>
    </location>
    <ligand>
        <name>Fe cation</name>
        <dbReference type="ChEBI" id="CHEBI:24875"/>
    </ligand>
</feature>
<dbReference type="AlphaFoldDB" id="A0A9D1IKW4"/>